<reference evidence="1" key="2">
    <citation type="submission" date="2025-09" db="UniProtKB">
        <authorList>
            <consortium name="Ensembl"/>
        </authorList>
    </citation>
    <scope>IDENTIFICATION</scope>
</reference>
<dbReference type="Proteomes" id="UP000694419">
    <property type="component" value="Unplaced"/>
</dbReference>
<dbReference type="InterPro" id="IPR027801">
    <property type="entry name" value="CENP-P"/>
</dbReference>
<dbReference type="Ensembl" id="ENSCPGT00000028171.1">
    <property type="protein sequence ID" value="ENSCPGP00000025768.1"/>
    <property type="gene ID" value="ENSCPGG00000017791.1"/>
</dbReference>
<proteinExistence type="predicted"/>
<dbReference type="Pfam" id="PF13096">
    <property type="entry name" value="CENP-P"/>
    <property type="match status" value="1"/>
</dbReference>
<name>A0A8C3KQL1_9CHAR</name>
<organism evidence="1 2">
    <name type="scientific">Calidris pygmaea</name>
    <name type="common">Spoon-billed sandpiper</name>
    <dbReference type="NCBI Taxonomy" id="425635"/>
    <lineage>
        <taxon>Eukaryota</taxon>
        <taxon>Metazoa</taxon>
        <taxon>Chordata</taxon>
        <taxon>Craniata</taxon>
        <taxon>Vertebrata</taxon>
        <taxon>Euteleostomi</taxon>
        <taxon>Archelosauria</taxon>
        <taxon>Archosauria</taxon>
        <taxon>Dinosauria</taxon>
        <taxon>Saurischia</taxon>
        <taxon>Theropoda</taxon>
        <taxon>Coelurosauria</taxon>
        <taxon>Aves</taxon>
        <taxon>Neognathae</taxon>
        <taxon>Neoaves</taxon>
        <taxon>Charadriiformes</taxon>
        <taxon>Scolopacidae</taxon>
        <taxon>Calidris</taxon>
    </lineage>
</organism>
<accession>A0A8C3KQL1</accession>
<dbReference type="AlphaFoldDB" id="A0A8C3KQL1"/>
<dbReference type="GO" id="GO:0005634">
    <property type="term" value="C:nucleus"/>
    <property type="evidence" value="ECO:0007669"/>
    <property type="project" value="TreeGrafter"/>
</dbReference>
<dbReference type="GO" id="GO:0034080">
    <property type="term" value="P:CENP-A containing chromatin assembly"/>
    <property type="evidence" value="ECO:0007669"/>
    <property type="project" value="InterPro"/>
</dbReference>
<evidence type="ECO:0000313" key="2">
    <source>
        <dbReference type="Proteomes" id="UP000694419"/>
    </source>
</evidence>
<evidence type="ECO:0008006" key="3">
    <source>
        <dbReference type="Google" id="ProtNLM"/>
    </source>
</evidence>
<reference evidence="1" key="1">
    <citation type="submission" date="2025-08" db="UniProtKB">
        <authorList>
            <consortium name="Ensembl"/>
        </authorList>
    </citation>
    <scope>IDENTIFICATION</scope>
</reference>
<dbReference type="PANTHER" id="PTHR28577">
    <property type="entry name" value="CENTROMERE PROTEIN P"/>
    <property type="match status" value="1"/>
</dbReference>
<keyword evidence="2" id="KW-1185">Reference proteome</keyword>
<dbReference type="GO" id="GO:0000775">
    <property type="term" value="C:chromosome, centromeric region"/>
    <property type="evidence" value="ECO:0007669"/>
    <property type="project" value="InterPro"/>
</dbReference>
<protein>
    <recommendedName>
        <fullName evidence="3">Centromere protein P</fullName>
    </recommendedName>
</protein>
<evidence type="ECO:0000313" key="1">
    <source>
        <dbReference type="Ensembl" id="ENSCPGP00000025768.1"/>
    </source>
</evidence>
<dbReference type="PANTHER" id="PTHR28577:SF1">
    <property type="entry name" value="CENTROMERE PROTEIN P"/>
    <property type="match status" value="1"/>
</dbReference>
<sequence length="104" mass="11676">SQTKYPDVVTLPEGLQGDHITLRNPTFELVVVWKIRIDEEGRTTPVLDLLTKVPEQGNAILEQNMATIENAPTHFRSLLLLLGIEAAIENLIRNCRANAENNIF</sequence>